<dbReference type="RefSeq" id="WP_419151473.1">
    <property type="nucleotide sequence ID" value="NZ_JAUSTR010000002.1"/>
</dbReference>
<keyword evidence="1" id="KW-0812">Transmembrane</keyword>
<dbReference type="InterPro" id="IPR036514">
    <property type="entry name" value="SGNH_hydro_sf"/>
</dbReference>
<name>A0ABT9VLP1_9BACI</name>
<evidence type="ECO:0000313" key="2">
    <source>
        <dbReference type="EMBL" id="MDQ0161889.1"/>
    </source>
</evidence>
<feature type="transmembrane region" description="Helical" evidence="1">
    <location>
        <begin position="6"/>
        <end position="24"/>
    </location>
</feature>
<evidence type="ECO:0000313" key="3">
    <source>
        <dbReference type="Proteomes" id="UP001225646"/>
    </source>
</evidence>
<accession>A0ABT9VLP1</accession>
<sequence>MQKWMAVVTCIMTLFVIIFGHLYWNGKIKRHVNASESITKAEKKDASEQYDVVRHLPDELVEKVEKAAETDVPLNFVIYGSEATSTDEQAWPNRLKENLEKNYNHYFNISIYSDEGKTTKDVIAENLYEKIVAEKPDVLLFEPFILKDNGGGVGIENTIQNITSILNEVQKANPEVTIYLQPAHPLYNAVNYPRQVERLKEYAEENDYIFLDHWTAWPEQDNQELKTYLVDENNKPNEKGNKVWADYLINYFYQGLFS</sequence>
<dbReference type="Proteomes" id="UP001225646">
    <property type="component" value="Unassembled WGS sequence"/>
</dbReference>
<comment type="caution">
    <text evidence="2">The sequence shown here is derived from an EMBL/GenBank/DDBJ whole genome shotgun (WGS) entry which is preliminary data.</text>
</comment>
<keyword evidence="1" id="KW-1133">Transmembrane helix</keyword>
<gene>
    <name evidence="2" type="ORF">J2S06_000963</name>
</gene>
<dbReference type="SUPFAM" id="SSF52266">
    <property type="entry name" value="SGNH hydrolase"/>
    <property type="match status" value="1"/>
</dbReference>
<reference evidence="2 3" key="1">
    <citation type="submission" date="2023-07" db="EMBL/GenBank/DDBJ databases">
        <title>Genomic Encyclopedia of Type Strains, Phase IV (KMG-IV): sequencing the most valuable type-strain genomes for metagenomic binning, comparative biology and taxonomic classification.</title>
        <authorList>
            <person name="Goeker M."/>
        </authorList>
    </citation>
    <scope>NUCLEOTIDE SEQUENCE [LARGE SCALE GENOMIC DNA]</scope>
    <source>
        <strain evidence="2 3">DSM 19092</strain>
    </source>
</reference>
<evidence type="ECO:0000256" key="1">
    <source>
        <dbReference type="SAM" id="Phobius"/>
    </source>
</evidence>
<proteinExistence type="predicted"/>
<dbReference type="EMBL" id="JAUSTR010000002">
    <property type="protein sequence ID" value="MDQ0161889.1"/>
    <property type="molecule type" value="Genomic_DNA"/>
</dbReference>
<keyword evidence="3" id="KW-1185">Reference proteome</keyword>
<keyword evidence="1" id="KW-0472">Membrane</keyword>
<protein>
    <recommendedName>
        <fullName evidence="4">SGNH/GDSL hydrolase family protein</fullName>
    </recommendedName>
</protein>
<organism evidence="2 3">
    <name type="scientific">Aeribacillus alveayuensis</name>
    <dbReference type="NCBI Taxonomy" id="279215"/>
    <lineage>
        <taxon>Bacteria</taxon>
        <taxon>Bacillati</taxon>
        <taxon>Bacillota</taxon>
        <taxon>Bacilli</taxon>
        <taxon>Bacillales</taxon>
        <taxon>Bacillaceae</taxon>
        <taxon>Aeribacillus</taxon>
    </lineage>
</organism>
<dbReference type="Gene3D" id="3.40.50.1110">
    <property type="entry name" value="SGNH hydrolase"/>
    <property type="match status" value="1"/>
</dbReference>
<evidence type="ECO:0008006" key="4">
    <source>
        <dbReference type="Google" id="ProtNLM"/>
    </source>
</evidence>